<dbReference type="EMBL" id="JAACFV010000029">
    <property type="protein sequence ID" value="KAF7510566.1"/>
    <property type="molecule type" value="Genomic_DNA"/>
</dbReference>
<sequence>MVYLTQVLLAVATLSSAALAAGIYPLERRAGCNADNCLRQQLRGGPSSIAASAYYSSLLSIPAVTATAATPFAITVTSTITSSLTLDVHLPTYPGYVAKRGAGPRSGVAGLKKQMVATTPTPTTTRPPQQSLPAFASMCTSSGTTSSRLNPPAAASPSPPAPQPSSPPQPPQSGPLSPPSSAPRTDLSRR</sequence>
<proteinExistence type="predicted"/>
<feature type="chain" id="PRO_5034233150" evidence="2">
    <location>
        <begin position="21"/>
        <end position="190"/>
    </location>
</feature>
<evidence type="ECO:0000256" key="2">
    <source>
        <dbReference type="SAM" id="SignalP"/>
    </source>
</evidence>
<comment type="caution">
    <text evidence="3">The sequence shown here is derived from an EMBL/GenBank/DDBJ whole genome shotgun (WGS) entry which is preliminary data.</text>
</comment>
<dbReference type="Proteomes" id="UP000606974">
    <property type="component" value="Unassembled WGS sequence"/>
</dbReference>
<evidence type="ECO:0000256" key="1">
    <source>
        <dbReference type="SAM" id="MobiDB-lite"/>
    </source>
</evidence>
<organism evidence="3 4">
    <name type="scientific">Endocarpon pusillum</name>
    <dbReference type="NCBI Taxonomy" id="364733"/>
    <lineage>
        <taxon>Eukaryota</taxon>
        <taxon>Fungi</taxon>
        <taxon>Dikarya</taxon>
        <taxon>Ascomycota</taxon>
        <taxon>Pezizomycotina</taxon>
        <taxon>Eurotiomycetes</taxon>
        <taxon>Chaetothyriomycetidae</taxon>
        <taxon>Verrucariales</taxon>
        <taxon>Verrucariaceae</taxon>
        <taxon>Endocarpon</taxon>
    </lineage>
</organism>
<keyword evidence="2" id="KW-0732">Signal</keyword>
<feature type="signal peptide" evidence="2">
    <location>
        <begin position="1"/>
        <end position="20"/>
    </location>
</feature>
<reference evidence="3" key="1">
    <citation type="submission" date="2020-02" db="EMBL/GenBank/DDBJ databases">
        <authorList>
            <person name="Palmer J.M."/>
        </authorList>
    </citation>
    <scope>NUCLEOTIDE SEQUENCE</scope>
    <source>
        <strain evidence="3">EPUS1.4</strain>
        <tissue evidence="3">Thallus</tissue>
    </source>
</reference>
<dbReference type="AlphaFoldDB" id="A0A8H7E8A0"/>
<accession>A0A8H7E8A0</accession>
<evidence type="ECO:0000313" key="4">
    <source>
        <dbReference type="Proteomes" id="UP000606974"/>
    </source>
</evidence>
<keyword evidence="4" id="KW-1185">Reference proteome</keyword>
<feature type="compositionally biased region" description="Polar residues" evidence="1">
    <location>
        <begin position="138"/>
        <end position="149"/>
    </location>
</feature>
<feature type="compositionally biased region" description="Pro residues" evidence="1">
    <location>
        <begin position="157"/>
        <end position="181"/>
    </location>
</feature>
<name>A0A8H7E8A0_9EURO</name>
<gene>
    <name evidence="3" type="ORF">GJ744_006412</name>
</gene>
<feature type="compositionally biased region" description="Low complexity" evidence="1">
    <location>
        <begin position="118"/>
        <end position="128"/>
    </location>
</feature>
<evidence type="ECO:0000313" key="3">
    <source>
        <dbReference type="EMBL" id="KAF7510566.1"/>
    </source>
</evidence>
<feature type="region of interest" description="Disordered" evidence="1">
    <location>
        <begin position="118"/>
        <end position="190"/>
    </location>
</feature>
<protein>
    <submittedName>
        <fullName evidence="3">Uncharacterized protein</fullName>
    </submittedName>
</protein>